<feature type="compositionally biased region" description="Basic and acidic residues" evidence="5">
    <location>
        <begin position="1009"/>
        <end position="1069"/>
    </location>
</feature>
<dbReference type="PROSITE" id="PS50297">
    <property type="entry name" value="ANK_REP_REGION"/>
    <property type="match status" value="2"/>
</dbReference>
<dbReference type="Gene3D" id="1.25.40.20">
    <property type="entry name" value="Ankyrin repeat-containing domain"/>
    <property type="match status" value="1"/>
</dbReference>
<evidence type="ECO:0000256" key="2">
    <source>
        <dbReference type="ARBA" id="ARBA00023043"/>
    </source>
</evidence>
<dbReference type="OrthoDB" id="9995210at2759"/>
<gene>
    <name evidence="6" type="ORF">GPM918_LOCUS28371</name>
    <name evidence="7" type="ORF">SRO942_LOCUS28866</name>
</gene>
<feature type="repeat" description="ANK" evidence="3">
    <location>
        <begin position="91"/>
        <end position="123"/>
    </location>
</feature>
<reference evidence="6" key="1">
    <citation type="submission" date="2021-02" db="EMBL/GenBank/DDBJ databases">
        <authorList>
            <person name="Nowell W R."/>
        </authorList>
    </citation>
    <scope>NUCLEOTIDE SEQUENCE</scope>
</reference>
<evidence type="ECO:0000256" key="3">
    <source>
        <dbReference type="PROSITE-ProRule" id="PRU00023"/>
    </source>
</evidence>
<comment type="caution">
    <text evidence="6">The sequence shown here is derived from an EMBL/GenBank/DDBJ whole genome shotgun (WGS) entry which is preliminary data.</text>
</comment>
<dbReference type="EMBL" id="CAJNOQ010012341">
    <property type="protein sequence ID" value="CAF1297905.1"/>
    <property type="molecule type" value="Genomic_DNA"/>
</dbReference>
<feature type="coiled-coil region" evidence="4">
    <location>
        <begin position="816"/>
        <end position="873"/>
    </location>
</feature>
<dbReference type="InterPro" id="IPR002110">
    <property type="entry name" value="Ankyrin_rpt"/>
</dbReference>
<dbReference type="Gene3D" id="1.10.287.1490">
    <property type="match status" value="1"/>
</dbReference>
<evidence type="ECO:0000313" key="6">
    <source>
        <dbReference type="EMBL" id="CAF1297905.1"/>
    </source>
</evidence>
<dbReference type="InterPro" id="IPR036770">
    <property type="entry name" value="Ankyrin_rpt-contain_sf"/>
</dbReference>
<sequence length="1069" mass="120853">HGSTALSMAIQHGNYFRIVHTLVSHGASILHSNPKLLPLLQLSKNQNYEQISAYLFNQLNVQFLTAIINNDLESAQLLTPMGVDFNHQDEQNRTPLHYAVQYYGVDFVKWLCESGANWKTADISGQYPITEAAEKGDLPVVKYFIENRPATRELKNKAGQNALAIAKACRYNRIVQLLDPGNKDFPVKDDEEDPTIAPPKYTLQQLLRASENGQVSIIKEFVDQRYRSLATKTDQCRQMIEAAERKNQQEVLAHLRPHYASLTTEINPGNYLTVSAQQKVILEGFLGYLSGLIAGSDVKLDPSDPKTYGQLLYKNLHSSSAERVGQLNSVQNDRDVAQIHEKDMNDIQQKLEKLQGEMKRMEQSRITLVKAIETSEQKLKQAKTAIEKRDFSKEIQETKDQMAVLTSEVLLFKTVRETAEKKKEILALIKNDHNLVHFYNTVEHQLQSLFIGVFAAQSELLTTELGSATGKIQTVIDWIPESVIPIPEPIMFLLKQTVTSIVSVVDKTKQKKEYRNISTLGNIEYLQKAATNSAGLLTLYYKEQLDSIDMSKKVEGNHRLATFFTWANNKLDGKPSENAIVLVAEYAVAWIIDALKEGDRQDKDKTGRIRNFVPNQPLADQLWLCVAKQDPMVKMKIETLGFEMGQHKVPLKNGKFIPLKRLFGCPIVVAGGAVYQYQLPSEESTENDPIQYGYVYLDPFTYKVTGQLIVEKRKLIKKTDQSGKPLPDILDNVGLFREGGESTSLVYDVPDVKQTAISLAHSMREQNLLVGPDQLKHSVQKVRSDIVHEVTMEVDVLRDDFNAKAACFQTSIDAAYEKITKDFEKCQEELLETQKAEYQTAARKLVDQIKQSQQQLEAVIKKRTQEMEQLLNEKCEQQDVIVQKAEQKSIVAVNTSTEAKELSMASEQSAKQSAAQSQKLVESTEQRKQEMQKVIDECVEKIEKTIAEQKQAYDESLSELQANARLEMERMRQQVEILTLKASEAARAADKSASDAKTTQKNTNVQIEVMKEERKKLLKEAKEAREASEKAANHARDAERSAKDSKDHSKKSQEKVEKMAKRTVLETTA</sequence>
<dbReference type="Pfam" id="PF00023">
    <property type="entry name" value="Ank"/>
    <property type="match status" value="1"/>
</dbReference>
<name>A0A815DHD5_9BILA</name>
<evidence type="ECO:0000313" key="7">
    <source>
        <dbReference type="EMBL" id="CAF4115766.1"/>
    </source>
</evidence>
<keyword evidence="4" id="KW-0175">Coiled coil</keyword>
<dbReference type="AlphaFoldDB" id="A0A815DHD5"/>
<dbReference type="Pfam" id="PF12796">
    <property type="entry name" value="Ank_2"/>
    <property type="match status" value="1"/>
</dbReference>
<feature type="coiled-coil region" evidence="4">
    <location>
        <begin position="337"/>
        <end position="408"/>
    </location>
</feature>
<keyword evidence="2 3" id="KW-0040">ANK repeat</keyword>
<protein>
    <recommendedName>
        <fullName evidence="9">Ankyrin repeat-containing protein</fullName>
    </recommendedName>
</protein>
<keyword evidence="8" id="KW-1185">Reference proteome</keyword>
<organism evidence="6 8">
    <name type="scientific">Didymodactylos carnosus</name>
    <dbReference type="NCBI Taxonomy" id="1234261"/>
    <lineage>
        <taxon>Eukaryota</taxon>
        <taxon>Metazoa</taxon>
        <taxon>Spiralia</taxon>
        <taxon>Gnathifera</taxon>
        <taxon>Rotifera</taxon>
        <taxon>Eurotatoria</taxon>
        <taxon>Bdelloidea</taxon>
        <taxon>Philodinida</taxon>
        <taxon>Philodinidae</taxon>
        <taxon>Didymodactylos</taxon>
    </lineage>
</organism>
<evidence type="ECO:0008006" key="9">
    <source>
        <dbReference type="Google" id="ProtNLM"/>
    </source>
</evidence>
<dbReference type="SUPFAM" id="SSF48403">
    <property type="entry name" value="Ankyrin repeat"/>
    <property type="match status" value="1"/>
</dbReference>
<dbReference type="SMART" id="SM00248">
    <property type="entry name" value="ANK"/>
    <property type="match status" value="4"/>
</dbReference>
<dbReference type="Proteomes" id="UP000663829">
    <property type="component" value="Unassembled WGS sequence"/>
</dbReference>
<evidence type="ECO:0000256" key="4">
    <source>
        <dbReference type="SAM" id="Coils"/>
    </source>
</evidence>
<feature type="region of interest" description="Disordered" evidence="5">
    <location>
        <begin position="988"/>
        <end position="1069"/>
    </location>
</feature>
<evidence type="ECO:0000313" key="8">
    <source>
        <dbReference type="Proteomes" id="UP000663829"/>
    </source>
</evidence>
<keyword evidence="1" id="KW-0677">Repeat</keyword>
<feature type="repeat" description="ANK" evidence="3">
    <location>
        <begin position="1"/>
        <end position="34"/>
    </location>
</feature>
<proteinExistence type="predicted"/>
<dbReference type="PROSITE" id="PS50088">
    <property type="entry name" value="ANK_REPEAT"/>
    <property type="match status" value="2"/>
</dbReference>
<dbReference type="EMBL" id="CAJOBC010035883">
    <property type="protein sequence ID" value="CAF4115766.1"/>
    <property type="molecule type" value="Genomic_DNA"/>
</dbReference>
<dbReference type="PANTHER" id="PTHR24173:SF74">
    <property type="entry name" value="ANKYRIN REPEAT DOMAIN-CONTAINING PROTEIN 16"/>
    <property type="match status" value="1"/>
</dbReference>
<feature type="non-terminal residue" evidence="6">
    <location>
        <position position="1"/>
    </location>
</feature>
<evidence type="ECO:0000256" key="1">
    <source>
        <dbReference type="ARBA" id="ARBA00022737"/>
    </source>
</evidence>
<accession>A0A815DHD5</accession>
<dbReference type="Proteomes" id="UP000681722">
    <property type="component" value="Unassembled WGS sequence"/>
</dbReference>
<evidence type="ECO:0000256" key="5">
    <source>
        <dbReference type="SAM" id="MobiDB-lite"/>
    </source>
</evidence>
<dbReference type="PANTHER" id="PTHR24173">
    <property type="entry name" value="ANKYRIN REPEAT CONTAINING"/>
    <property type="match status" value="1"/>
</dbReference>